<accession>A0ABR4GQJ9</accession>
<evidence type="ECO:0000313" key="2">
    <source>
        <dbReference type="EMBL" id="KAL2801341.1"/>
    </source>
</evidence>
<name>A0ABR4GQJ9_9EURO</name>
<dbReference type="EMBL" id="JBFTWV010000001">
    <property type="protein sequence ID" value="KAL2801341.1"/>
    <property type="molecule type" value="Genomic_DNA"/>
</dbReference>
<evidence type="ECO:0008006" key="4">
    <source>
        <dbReference type="Google" id="ProtNLM"/>
    </source>
</evidence>
<feature type="region of interest" description="Disordered" evidence="1">
    <location>
        <begin position="99"/>
        <end position="154"/>
    </location>
</feature>
<sequence length="477" mass="52211">MSADLFAEFGYGPSTNHPSRAPNQQAVPSQAGPLIPDFDTADQASTSQFSKPLNGPTPSYTQQKIANDYSTRFEFNDFGDFEQPQQPGNGNDVLFDATLESFSDGGSDDWGEFETAKAPPTQSHSNPSAEKQKAISASISRVSHDPNPSRGAQAIPDLLDSLDTLSMDEKPSPNNHPLKEKLIDDASAIGSCVSQLQPPRPKLPMEEEPFEEWGDFTDGPIEASQPFSSKTSAQQVSSTSGDLSQPTQTALGSGVKTTQAHKPVTQSTPASHVRPTNIPPPSILLELFPQLFERLRQEGTEARKKAQQKERLDAVALFIICTLKAAARVVAGRTLRWKRDAILSQSMRIGPARSGKVGGMKLSTVNKNEDIKEQQEAVDVINIWRDRAALFNSVIQAAGRRPVQVVSEVTRVTTATLGQGAIKASHACALCGLKRDERIPKLDENVEDSFGEWWTEHWGHTECRHFWEDNMGLLSQR</sequence>
<keyword evidence="3" id="KW-1185">Reference proteome</keyword>
<protein>
    <recommendedName>
        <fullName evidence="4">Serine/threonine-protein kinase ppk6</fullName>
    </recommendedName>
</protein>
<evidence type="ECO:0000313" key="3">
    <source>
        <dbReference type="Proteomes" id="UP001610563"/>
    </source>
</evidence>
<dbReference type="PANTHER" id="PTHR42084">
    <property type="entry name" value="YALI0E26631P"/>
    <property type="match status" value="1"/>
</dbReference>
<feature type="compositionally biased region" description="Polar residues" evidence="1">
    <location>
        <begin position="120"/>
        <end position="141"/>
    </location>
</feature>
<feature type="region of interest" description="Disordered" evidence="1">
    <location>
        <begin position="193"/>
        <end position="277"/>
    </location>
</feature>
<feature type="compositionally biased region" description="Polar residues" evidence="1">
    <location>
        <begin position="225"/>
        <end position="270"/>
    </location>
</feature>
<feature type="compositionally biased region" description="Acidic residues" evidence="1">
    <location>
        <begin position="206"/>
        <end position="215"/>
    </location>
</feature>
<evidence type="ECO:0000256" key="1">
    <source>
        <dbReference type="SAM" id="MobiDB-lite"/>
    </source>
</evidence>
<comment type="caution">
    <text evidence="2">The sequence shown here is derived from an EMBL/GenBank/DDBJ whole genome shotgun (WGS) entry which is preliminary data.</text>
</comment>
<dbReference type="Proteomes" id="UP001610563">
    <property type="component" value="Unassembled WGS sequence"/>
</dbReference>
<dbReference type="PANTHER" id="PTHR42084:SF1">
    <property type="entry name" value="SERINE_THREONINE-PROTEIN KINASE PPK6"/>
    <property type="match status" value="1"/>
</dbReference>
<feature type="region of interest" description="Disordered" evidence="1">
    <location>
        <begin position="1"/>
        <end position="62"/>
    </location>
</feature>
<proteinExistence type="predicted"/>
<feature type="compositionally biased region" description="Polar residues" evidence="1">
    <location>
        <begin position="13"/>
        <end position="28"/>
    </location>
</feature>
<organism evidence="2 3">
    <name type="scientific">Aspergillus keveii</name>
    <dbReference type="NCBI Taxonomy" id="714993"/>
    <lineage>
        <taxon>Eukaryota</taxon>
        <taxon>Fungi</taxon>
        <taxon>Dikarya</taxon>
        <taxon>Ascomycota</taxon>
        <taxon>Pezizomycotina</taxon>
        <taxon>Eurotiomycetes</taxon>
        <taxon>Eurotiomycetidae</taxon>
        <taxon>Eurotiales</taxon>
        <taxon>Aspergillaceae</taxon>
        <taxon>Aspergillus</taxon>
        <taxon>Aspergillus subgen. Nidulantes</taxon>
    </lineage>
</organism>
<feature type="compositionally biased region" description="Polar residues" evidence="1">
    <location>
        <begin position="42"/>
        <end position="62"/>
    </location>
</feature>
<gene>
    <name evidence="2" type="ORF">BJX66DRAFT_7571</name>
</gene>
<reference evidence="2 3" key="1">
    <citation type="submission" date="2024-07" db="EMBL/GenBank/DDBJ databases">
        <title>Section-level genome sequencing and comparative genomics of Aspergillus sections Usti and Cavernicolus.</title>
        <authorList>
            <consortium name="Lawrence Berkeley National Laboratory"/>
            <person name="Nybo J.L."/>
            <person name="Vesth T.C."/>
            <person name="Theobald S."/>
            <person name="Frisvad J.C."/>
            <person name="Larsen T.O."/>
            <person name="Kjaerboelling I."/>
            <person name="Rothschild-Mancinelli K."/>
            <person name="Lyhne E.K."/>
            <person name="Kogle M.E."/>
            <person name="Barry K."/>
            <person name="Clum A."/>
            <person name="Na H."/>
            <person name="Ledsgaard L."/>
            <person name="Lin J."/>
            <person name="Lipzen A."/>
            <person name="Kuo A."/>
            <person name="Riley R."/>
            <person name="Mondo S."/>
            <person name="Labutti K."/>
            <person name="Haridas S."/>
            <person name="Pangalinan J."/>
            <person name="Salamov A.A."/>
            <person name="Simmons B.A."/>
            <person name="Magnuson J.K."/>
            <person name="Chen J."/>
            <person name="Drula E."/>
            <person name="Henrissat B."/>
            <person name="Wiebenga A."/>
            <person name="Lubbers R.J."/>
            <person name="Gomes A.C."/>
            <person name="Makela M.R."/>
            <person name="Stajich J."/>
            <person name="Grigoriev I.V."/>
            <person name="Mortensen U.H."/>
            <person name="De Vries R.P."/>
            <person name="Baker S.E."/>
            <person name="Andersen M.R."/>
        </authorList>
    </citation>
    <scope>NUCLEOTIDE SEQUENCE [LARGE SCALE GENOMIC DNA]</scope>
    <source>
        <strain evidence="2 3">CBS 209.92</strain>
    </source>
</reference>